<dbReference type="Proteomes" id="UP000319731">
    <property type="component" value="Unassembled WGS sequence"/>
</dbReference>
<dbReference type="InterPro" id="IPR000219">
    <property type="entry name" value="DH_dom"/>
</dbReference>
<accession>A0A507CF52</accession>
<feature type="compositionally biased region" description="Low complexity" evidence="1">
    <location>
        <begin position="779"/>
        <end position="790"/>
    </location>
</feature>
<dbReference type="Gene3D" id="1.20.900.10">
    <property type="entry name" value="Dbl homology (DH) domain"/>
    <property type="match status" value="1"/>
</dbReference>
<comment type="caution">
    <text evidence="4">The sequence shown here is derived from an EMBL/GenBank/DDBJ whole genome shotgun (WGS) entry which is preliminary data.</text>
</comment>
<name>A0A507CF52_9FUNG</name>
<reference evidence="4 5" key="1">
    <citation type="journal article" date="2019" name="Sci. Rep.">
        <title>Comparative genomics of chytrid fungi reveal insights into the obligate biotrophic and pathogenic lifestyle of Synchytrium endobioticum.</title>
        <authorList>
            <person name="van de Vossenberg B.T.L.H."/>
            <person name="Warris S."/>
            <person name="Nguyen H.D.T."/>
            <person name="van Gent-Pelzer M.P.E."/>
            <person name="Joly D.L."/>
            <person name="van de Geest H.C."/>
            <person name="Bonants P.J.M."/>
            <person name="Smith D.S."/>
            <person name="Levesque C.A."/>
            <person name="van der Lee T.A.J."/>
        </authorList>
    </citation>
    <scope>NUCLEOTIDE SEQUENCE [LARGE SCALE GENOMIC DNA]</scope>
    <source>
        <strain evidence="4 5">JEL517</strain>
    </source>
</reference>
<feature type="region of interest" description="Disordered" evidence="1">
    <location>
        <begin position="654"/>
        <end position="816"/>
    </location>
</feature>
<dbReference type="CDD" id="cd00160">
    <property type="entry name" value="RhoGEF"/>
    <property type="match status" value="1"/>
</dbReference>
<dbReference type="RefSeq" id="XP_031027836.1">
    <property type="nucleotide sequence ID" value="XM_031166286.1"/>
</dbReference>
<dbReference type="PANTHER" id="PTHR45834">
    <property type="entry name" value="RHO GUANINE NUCLEOTIDE EXCHANGE FACTOR 9-RELATED"/>
    <property type="match status" value="1"/>
</dbReference>
<dbReference type="GO" id="GO:0005829">
    <property type="term" value="C:cytosol"/>
    <property type="evidence" value="ECO:0007669"/>
    <property type="project" value="TreeGrafter"/>
</dbReference>
<evidence type="ECO:0008006" key="6">
    <source>
        <dbReference type="Google" id="ProtNLM"/>
    </source>
</evidence>
<gene>
    <name evidence="4" type="ORF">SmJEL517_g00356</name>
</gene>
<feature type="compositionally biased region" description="Basic and acidic residues" evidence="1">
    <location>
        <begin position="972"/>
        <end position="982"/>
    </location>
</feature>
<dbReference type="GO" id="GO:0005085">
    <property type="term" value="F:guanyl-nucleotide exchange factor activity"/>
    <property type="evidence" value="ECO:0007669"/>
    <property type="project" value="InterPro"/>
</dbReference>
<protein>
    <recommendedName>
        <fullName evidence="6">DH domain-containing protein</fullName>
    </recommendedName>
</protein>
<feature type="region of interest" description="Disordered" evidence="1">
    <location>
        <begin position="954"/>
        <end position="982"/>
    </location>
</feature>
<feature type="compositionally biased region" description="Low complexity" evidence="1">
    <location>
        <begin position="919"/>
        <end position="929"/>
    </location>
</feature>
<feature type="domain" description="DH" evidence="3">
    <location>
        <begin position="265"/>
        <end position="448"/>
    </location>
</feature>
<dbReference type="OrthoDB" id="1716625at2759"/>
<dbReference type="InterPro" id="IPR001849">
    <property type="entry name" value="PH_domain"/>
</dbReference>
<keyword evidence="5" id="KW-1185">Reference proteome</keyword>
<dbReference type="PROSITE" id="PS50003">
    <property type="entry name" value="PH_DOMAIN"/>
    <property type="match status" value="1"/>
</dbReference>
<evidence type="ECO:0000256" key="1">
    <source>
        <dbReference type="SAM" id="MobiDB-lite"/>
    </source>
</evidence>
<dbReference type="InterPro" id="IPR035899">
    <property type="entry name" value="DBL_dom_sf"/>
</dbReference>
<dbReference type="SMART" id="SM00325">
    <property type="entry name" value="RhoGEF"/>
    <property type="match status" value="1"/>
</dbReference>
<feature type="compositionally biased region" description="Low complexity" evidence="1">
    <location>
        <begin position="723"/>
        <end position="737"/>
    </location>
</feature>
<dbReference type="SUPFAM" id="SSF48065">
    <property type="entry name" value="DBL homology domain (DH-domain)"/>
    <property type="match status" value="1"/>
</dbReference>
<dbReference type="PROSITE" id="PS50010">
    <property type="entry name" value="DH_2"/>
    <property type="match status" value="1"/>
</dbReference>
<organism evidence="4 5">
    <name type="scientific">Synchytrium microbalum</name>
    <dbReference type="NCBI Taxonomy" id="1806994"/>
    <lineage>
        <taxon>Eukaryota</taxon>
        <taxon>Fungi</taxon>
        <taxon>Fungi incertae sedis</taxon>
        <taxon>Chytridiomycota</taxon>
        <taxon>Chytridiomycota incertae sedis</taxon>
        <taxon>Chytridiomycetes</taxon>
        <taxon>Synchytriales</taxon>
        <taxon>Synchytriaceae</taxon>
        <taxon>Synchytrium</taxon>
    </lineage>
</organism>
<evidence type="ECO:0000313" key="5">
    <source>
        <dbReference type="Proteomes" id="UP000319731"/>
    </source>
</evidence>
<feature type="compositionally biased region" description="Low complexity" evidence="1">
    <location>
        <begin position="1"/>
        <end position="14"/>
    </location>
</feature>
<evidence type="ECO:0000313" key="4">
    <source>
        <dbReference type="EMBL" id="TPX38121.1"/>
    </source>
</evidence>
<feature type="region of interest" description="Disordered" evidence="1">
    <location>
        <begin position="1"/>
        <end position="136"/>
    </location>
</feature>
<feature type="compositionally biased region" description="Pro residues" evidence="1">
    <location>
        <begin position="738"/>
        <end position="748"/>
    </location>
</feature>
<evidence type="ECO:0000259" key="2">
    <source>
        <dbReference type="PROSITE" id="PS50003"/>
    </source>
</evidence>
<dbReference type="GeneID" id="42001583"/>
<evidence type="ECO:0000259" key="3">
    <source>
        <dbReference type="PROSITE" id="PS50010"/>
    </source>
</evidence>
<dbReference type="SMART" id="SM00233">
    <property type="entry name" value="PH"/>
    <property type="match status" value="1"/>
</dbReference>
<dbReference type="InterPro" id="IPR011993">
    <property type="entry name" value="PH-like_dom_sf"/>
</dbReference>
<feature type="compositionally biased region" description="Polar residues" evidence="1">
    <location>
        <begin position="752"/>
        <end position="777"/>
    </location>
</feature>
<sequence>MATPRPVVTTGGPPNNMGGEETQEKVAAARTVLEARYSQRPGSAAGDGGTIGPNRRQRRPTNEAESNPMGSMSLKKKSQSNASWNALFRSKSKCEHDNTEEVGDSGTSLESAKSKEVGADDDSSIEGGSNGSVNDSQQVRSWYLKYKRPMPGDDSSLRLSMAPGDASTLDIDAPLSPTAAHERQFSEVSVTSVSEGDGIPAGKKKINPLAQIGGVLAHDKWFVLDDSEVNFETAPASGLGHVTSWDDGRPRFVIALEKLPKEELKRQEVIYELLITEREYVRDLHIVINLFMKNMRDKSIVPGKDLHVVFSNIEQLLPVNQELLSRLEERRRLSNGVVKEVADIFIKVEQYFKIYTLYCANQPEAMAYLKREKGNEDLRGFLMYCFLRPDCRGLDIGAFLIKPVQRVCKYPLILKELLKHTPVGHPDRANLELAATNINKVVDVVNERRRFVENQQKMLAIMQKLEFSEGSLVHEPSRRYINEGMLSRFDLGMSMNTAERYVVLFSDCLIIAKYGVIKNKKAQVSKIYPLSVLETVEIVPDTTAKSAFSLSIQERKDPYIFECASDKERKIWMDSFNSAIRDAKDCISPTGIKGSSSIQLSLIERQLSDMKPGAMTWSPANLEAARQMMSSRSISSKTKTSSTDISLLASSDPALVKRSSSMPRVEEIGAPIPRPPDVASKPEGSGSPRLRRVRKSGETINVDSRLSIQSIPSSAPPVPARPSPSSTSLSSLAAGGPSKPPPIPPKKPSSPTRASMSGPSTNTMVASPTPTTPTISEAPTISTTPTPKSPSHAEPISTRPVISAPQPKAPALGGGGSRVRELAALYGSTLTSALPSRIESSDVSKPPPLLPKPKHQQQPLHHHQQESSVALTPEVIPKPAALHTDVVPKPSITTEHHTPTENSSNTIKKSGPPPPLAPSPAALKAQQQQYSPAPVAQNDLHSVGQSLVNTINSNNTSHVVKPAPSAAAAAKNLRERKAHPQE</sequence>
<dbReference type="STRING" id="1806994.A0A507CF52"/>
<dbReference type="Pfam" id="PF00169">
    <property type="entry name" value="PH"/>
    <property type="match status" value="1"/>
</dbReference>
<feature type="domain" description="PH" evidence="2">
    <location>
        <begin position="479"/>
        <end position="581"/>
    </location>
</feature>
<dbReference type="PANTHER" id="PTHR45834:SF3">
    <property type="entry name" value="RHO GUANINE NUCLEOTIDE EXCHANGE FACTOR 3, ISOFORM L"/>
    <property type="match status" value="1"/>
</dbReference>
<dbReference type="InterPro" id="IPR053086">
    <property type="entry name" value="RhoGEF_domain"/>
</dbReference>
<dbReference type="Pfam" id="PF00621">
    <property type="entry name" value="RhoGEF"/>
    <property type="match status" value="1"/>
</dbReference>
<dbReference type="AlphaFoldDB" id="A0A507CF52"/>
<proteinExistence type="predicted"/>
<dbReference type="Gene3D" id="2.30.29.30">
    <property type="entry name" value="Pleckstrin-homology domain (PH domain)/Phosphotyrosine-binding domain (PTB)"/>
    <property type="match status" value="1"/>
</dbReference>
<dbReference type="SUPFAM" id="SSF50729">
    <property type="entry name" value="PH domain-like"/>
    <property type="match status" value="1"/>
</dbReference>
<dbReference type="EMBL" id="QEAO01000001">
    <property type="protein sequence ID" value="TPX38121.1"/>
    <property type="molecule type" value="Genomic_DNA"/>
</dbReference>
<feature type="region of interest" description="Disordered" evidence="1">
    <location>
        <begin position="831"/>
        <end position="938"/>
    </location>
</feature>